<organism evidence="6 7">
    <name type="scientific">Terrilactibacillus laevilacticus</name>
    <dbReference type="NCBI Taxonomy" id="1380157"/>
    <lineage>
        <taxon>Bacteria</taxon>
        <taxon>Bacillati</taxon>
        <taxon>Bacillota</taxon>
        <taxon>Bacilli</taxon>
        <taxon>Bacillales</taxon>
        <taxon>Bacillaceae</taxon>
        <taxon>Terrilactibacillus</taxon>
    </lineage>
</organism>
<evidence type="ECO:0000256" key="4">
    <source>
        <dbReference type="SAM" id="Coils"/>
    </source>
</evidence>
<evidence type="ECO:0000313" key="6">
    <source>
        <dbReference type="EMBL" id="MFD2617135.1"/>
    </source>
</evidence>
<dbReference type="Pfam" id="PF13476">
    <property type="entry name" value="AAA_23"/>
    <property type="match status" value="1"/>
</dbReference>
<accession>A0ABW5PQH9</accession>
<feature type="coiled-coil region" evidence="4">
    <location>
        <begin position="637"/>
        <end position="765"/>
    </location>
</feature>
<dbReference type="PANTHER" id="PTHR32114">
    <property type="entry name" value="ABC TRANSPORTER ABCH.3"/>
    <property type="match status" value="1"/>
</dbReference>
<evidence type="ECO:0000256" key="1">
    <source>
        <dbReference type="ARBA" id="ARBA00006930"/>
    </source>
</evidence>
<protein>
    <recommendedName>
        <fullName evidence="3">Nuclease SbcCD subunit C</fullName>
    </recommendedName>
</protein>
<dbReference type="PANTHER" id="PTHR32114:SF2">
    <property type="entry name" value="ABC TRANSPORTER ABCH.3"/>
    <property type="match status" value="1"/>
</dbReference>
<dbReference type="RefSeq" id="WP_141189049.1">
    <property type="nucleotide sequence ID" value="NZ_JBHUMR010000008.1"/>
</dbReference>
<dbReference type="InterPro" id="IPR038729">
    <property type="entry name" value="Rad50/SbcC_AAA"/>
</dbReference>
<feature type="coiled-coil region" evidence="4">
    <location>
        <begin position="876"/>
        <end position="934"/>
    </location>
</feature>
<dbReference type="InterPro" id="IPR027417">
    <property type="entry name" value="P-loop_NTPase"/>
</dbReference>
<feature type="domain" description="Rad50/SbcC-type AAA" evidence="5">
    <location>
        <begin position="5"/>
        <end position="285"/>
    </location>
</feature>
<proteinExistence type="inferred from homology"/>
<comment type="caution">
    <text evidence="6">The sequence shown here is derived from an EMBL/GenBank/DDBJ whole genome shotgun (WGS) entry which is preliminary data.</text>
</comment>
<dbReference type="Gene3D" id="3.40.50.300">
    <property type="entry name" value="P-loop containing nucleotide triphosphate hydrolases"/>
    <property type="match status" value="2"/>
</dbReference>
<evidence type="ECO:0000259" key="5">
    <source>
        <dbReference type="Pfam" id="PF13476"/>
    </source>
</evidence>
<dbReference type="Pfam" id="PF13558">
    <property type="entry name" value="SbcC_Walker_B"/>
    <property type="match status" value="1"/>
</dbReference>
<dbReference type="SUPFAM" id="SSF52540">
    <property type="entry name" value="P-loop containing nucleoside triphosphate hydrolases"/>
    <property type="match status" value="1"/>
</dbReference>
<dbReference type="Proteomes" id="UP001597458">
    <property type="component" value="Unassembled WGS sequence"/>
</dbReference>
<reference evidence="7" key="1">
    <citation type="journal article" date="2019" name="Int. J. Syst. Evol. Microbiol.">
        <title>The Global Catalogue of Microorganisms (GCM) 10K type strain sequencing project: providing services to taxonomists for standard genome sequencing and annotation.</title>
        <authorList>
            <consortium name="The Broad Institute Genomics Platform"/>
            <consortium name="The Broad Institute Genome Sequencing Center for Infectious Disease"/>
            <person name="Wu L."/>
            <person name="Ma J."/>
        </authorList>
    </citation>
    <scope>NUCLEOTIDE SEQUENCE [LARGE SCALE GENOMIC DNA]</scope>
    <source>
        <strain evidence="7">TISTR 2241</strain>
    </source>
</reference>
<evidence type="ECO:0000256" key="2">
    <source>
        <dbReference type="ARBA" id="ARBA00011322"/>
    </source>
</evidence>
<comment type="subunit">
    <text evidence="2">Heterodimer of SbcC and SbcD.</text>
</comment>
<evidence type="ECO:0000256" key="3">
    <source>
        <dbReference type="ARBA" id="ARBA00013368"/>
    </source>
</evidence>
<comment type="similarity">
    <text evidence="1">Belongs to the SMC family. SbcC subfamily.</text>
</comment>
<evidence type="ECO:0000313" key="7">
    <source>
        <dbReference type="Proteomes" id="UP001597458"/>
    </source>
</evidence>
<name>A0ABW5PQH9_9BACI</name>
<keyword evidence="7" id="KW-1185">Reference proteome</keyword>
<dbReference type="EMBL" id="JBHUMR010000008">
    <property type="protein sequence ID" value="MFD2617135.1"/>
    <property type="molecule type" value="Genomic_DNA"/>
</dbReference>
<feature type="coiled-coil region" evidence="4">
    <location>
        <begin position="795"/>
        <end position="829"/>
    </location>
</feature>
<feature type="coiled-coil region" evidence="4">
    <location>
        <begin position="183"/>
        <end position="341"/>
    </location>
</feature>
<gene>
    <name evidence="6" type="ORF">ACFSTF_07400</name>
</gene>
<sequence>MKPKQLTLRGLNSFREEQTIDFDALCADGIFGIFGPTGSGKSSLLDAITLALYGKVERAAKNTQGILNHAEDKLQVGFTFEMGGVNPTIYCVERMYKRTKDNGLKIGSCRLLKYGESTEVIADKERDVTQGIQDILGLTHDDFTRAVVLPQGKFAEFLSLKGAERRKMLQRLFHLERYGDEMIEKLKKRLTAFDQRLSEIIAEEQGLGDASKETLQKLQQDYVLLTKQVNESSQKVKDIEIKLEELKNLWQLQKEWNQKYRELEEMIRQEKAMQALNQQIKQAEQAIQMMPIYEAWRESEALVEKEKETVEEQKRLFQHILEEENKVVKQLETARERQVDQEPILQKKKMIAEEGLKILEKLHETKPEITIKQTAVHELMTNIKQKKRVLEEELSHREELISKRKALQHVLNQNKIDHTYRNMIQRALGEKKDIQFLNEKLEGLRQEWVQQHRQSVKREKILKDCHSKSHQLKEKARRVFSLQEVLYHKVVNSEQQAVRLQDFLSKRLNEERLHLMEAYKQKASLDLVHDLQEGSACPVCGSTHHPNPAKKTKIESEDTIVSKINRYEKFLDNLTKSSNRLENYKTQCESHAANLMMILEENEVPIMSMNDKEENDPQELMDSNSIGKRMDQHVLDVKAYYQDLIELKEQIEELIENKKKNDVEQSRGHSEFEFYLGKQKELEEKAAQIKEEIEEKKKSWSPSYPPIEEVEVKEESIKQADQEAEKYEEELNHVFTKQDQIEEKVKKLSEEVHQDEQRAASNKAQLDSLMKIQQDLIQSLSKLNFNENTDLHAYLQNIQQKMETLLSDRNKYEELLKKTQEDRFEKEKAKEKGLTRLAQIELQEQKTKKRWDEVYQISIFNTQDAFLNAYAEESKVKSWVQKLEVYERRKEKLTSDLQDIEKKLSGRQVTEEALVKLESQADALKETYHTLLEERAACGKEKNILENNHQRFVILEEEKHSCEKEITKLKTLQQIFRGNGFVEFVAEEQLHQVCIAASRRLGDLTHGRYALEVDTAGGFIIRDDANGGIRRPVSTLSGGETFLTSLALALSLSEQIQLTGDVPLQFFFLDEGFGTLDPELLDTVVTSLEKLHMNRLSIGVISHVPELRARLPRKLIVEPAKPSGEGSTVHLELL</sequence>
<keyword evidence="4" id="KW-0175">Coiled coil</keyword>